<name>A0A4R5D8N9_9ACTN</name>
<dbReference type="InterPro" id="IPR024655">
    <property type="entry name" value="Asl1_glyco_hydro_catalytic"/>
</dbReference>
<evidence type="ECO:0000313" key="2">
    <source>
        <dbReference type="EMBL" id="TDE09856.1"/>
    </source>
</evidence>
<comment type="caution">
    <text evidence="2">The sequence shown here is derived from an EMBL/GenBank/DDBJ whole genome shotgun (WGS) entry which is preliminary data.</text>
</comment>
<dbReference type="InterPro" id="IPR051923">
    <property type="entry name" value="Glycosyl_Hydrolase_39"/>
</dbReference>
<protein>
    <recommendedName>
        <fullName evidence="1">Asl1-like glycosyl hydrolase catalytic domain-containing protein</fullName>
    </recommendedName>
</protein>
<dbReference type="EMBL" id="SMKZ01000016">
    <property type="protein sequence ID" value="TDE09856.1"/>
    <property type="molecule type" value="Genomic_DNA"/>
</dbReference>
<keyword evidence="3" id="KW-1185">Reference proteome</keyword>
<feature type="domain" description="Asl1-like glycosyl hydrolase catalytic" evidence="1">
    <location>
        <begin position="228"/>
        <end position="394"/>
    </location>
</feature>
<dbReference type="GO" id="GO:0004553">
    <property type="term" value="F:hydrolase activity, hydrolyzing O-glycosyl compounds"/>
    <property type="evidence" value="ECO:0007669"/>
    <property type="project" value="TreeGrafter"/>
</dbReference>
<dbReference type="Gene3D" id="3.20.20.80">
    <property type="entry name" value="Glycosidases"/>
    <property type="match status" value="1"/>
</dbReference>
<dbReference type="InterPro" id="IPR017853">
    <property type="entry name" value="GH"/>
</dbReference>
<dbReference type="Proteomes" id="UP000294739">
    <property type="component" value="Unassembled WGS sequence"/>
</dbReference>
<dbReference type="RefSeq" id="WP_131895028.1">
    <property type="nucleotide sequence ID" value="NZ_SMKZ01000016.1"/>
</dbReference>
<dbReference type="PANTHER" id="PTHR12631">
    <property type="entry name" value="ALPHA-L-IDURONIDASE"/>
    <property type="match status" value="1"/>
</dbReference>
<dbReference type="SUPFAM" id="SSF51445">
    <property type="entry name" value="(Trans)glycosidases"/>
    <property type="match status" value="1"/>
</dbReference>
<dbReference type="OrthoDB" id="5242547at2"/>
<evidence type="ECO:0000259" key="1">
    <source>
        <dbReference type="Pfam" id="PF11790"/>
    </source>
</evidence>
<organism evidence="2 3">
    <name type="scientific">Jiangella asiatica</name>
    <dbReference type="NCBI Taxonomy" id="2530372"/>
    <lineage>
        <taxon>Bacteria</taxon>
        <taxon>Bacillati</taxon>
        <taxon>Actinomycetota</taxon>
        <taxon>Actinomycetes</taxon>
        <taxon>Jiangellales</taxon>
        <taxon>Jiangellaceae</taxon>
        <taxon>Jiangella</taxon>
    </lineage>
</organism>
<dbReference type="AlphaFoldDB" id="A0A4R5D8N9"/>
<dbReference type="Pfam" id="PF11790">
    <property type="entry name" value="Glyco_hydro_cc"/>
    <property type="match status" value="1"/>
</dbReference>
<accession>A0A4R5D8N9</accession>
<sequence length="518" mass="56369">MLALATTAMAAPGAAAEPVTVTIGHTTPGNVFASDAVPSFDVSTAAPQVSWTAHDYWGQEVATGTTPTVDGHAHLRVEVDVPGYFELRVEAADTEAAEAVETSFAVLAPASRSATDPVRFGVQTHFAHGWDPGIIVPLLTNIGVQTVRDAQQWQLIETSPGGYDFGVEDGRFEEYMEALAEHSVEPLINFGLYNPNHDGGATPYTEEGRQAFARFVQEVLAHYGDQIGQVGVYNEPNSLKFGDRGDGPADARPDYHADLAQAVYEAVQEVRPDVNVVAPELLAKTQDFADGLPWLEEYLRAGGADALDVVSLHPYRACCTPETLPDDIADVRRLMDENGAADAPIWFSELGWPTNDKSEHTTERAQAQYLPRSYVLAFSAGVERFYWYNFMDHNSGPFGLLRRPGDPRGDYTPKPSYVAYGVMTAQLSGLSYEGPERAPDGVRSHRFGDGTTTVRTMWAPDADTPVRLMTNKPIQVTDTMGVTRTITPYRGSVSLTLTGDPLYVRGDVKAVLRPRSTT</sequence>
<evidence type="ECO:0000313" key="3">
    <source>
        <dbReference type="Proteomes" id="UP000294739"/>
    </source>
</evidence>
<gene>
    <name evidence="2" type="ORF">E1269_12815</name>
</gene>
<proteinExistence type="predicted"/>
<dbReference type="InParanoid" id="A0A4R5D8N9"/>
<dbReference type="PANTHER" id="PTHR12631:SF10">
    <property type="entry name" value="BETA-XYLOSIDASE-LIKE PROTEIN-RELATED"/>
    <property type="match status" value="1"/>
</dbReference>
<reference evidence="2 3" key="1">
    <citation type="submission" date="2019-03" db="EMBL/GenBank/DDBJ databases">
        <title>Draft genome sequences of novel Actinobacteria.</title>
        <authorList>
            <person name="Sahin N."/>
            <person name="Ay H."/>
            <person name="Saygin H."/>
        </authorList>
    </citation>
    <scope>NUCLEOTIDE SEQUENCE [LARGE SCALE GENOMIC DNA]</scope>
    <source>
        <strain evidence="2 3">5K138</strain>
    </source>
</reference>